<evidence type="ECO:0000256" key="1">
    <source>
        <dbReference type="SAM" id="MobiDB-lite"/>
    </source>
</evidence>
<dbReference type="EnsemblMetazoa" id="CLYHEMT019359.1">
    <property type="protein sequence ID" value="CLYHEMP019359.1"/>
    <property type="gene ID" value="CLYHEMG019359"/>
</dbReference>
<accession>A0A7M5X8J6</accession>
<reference evidence="2" key="1">
    <citation type="submission" date="2021-01" db="UniProtKB">
        <authorList>
            <consortium name="EnsemblMetazoa"/>
        </authorList>
    </citation>
    <scope>IDENTIFICATION</scope>
</reference>
<feature type="compositionally biased region" description="Polar residues" evidence="1">
    <location>
        <begin position="1"/>
        <end position="10"/>
    </location>
</feature>
<dbReference type="AlphaFoldDB" id="A0A7M5X8J6"/>
<proteinExistence type="predicted"/>
<protein>
    <submittedName>
        <fullName evidence="2">Uncharacterized protein</fullName>
    </submittedName>
</protein>
<feature type="region of interest" description="Disordered" evidence="1">
    <location>
        <begin position="172"/>
        <end position="235"/>
    </location>
</feature>
<feature type="compositionally biased region" description="Polar residues" evidence="1">
    <location>
        <begin position="174"/>
        <end position="189"/>
    </location>
</feature>
<feature type="compositionally biased region" description="Polar residues" evidence="1">
    <location>
        <begin position="43"/>
        <end position="52"/>
    </location>
</feature>
<keyword evidence="3" id="KW-1185">Reference proteome</keyword>
<sequence length="235" mass="27402">DNFKQNNNIINLRDHATNMKRKPKKQTSRSMSKDEEQVHLLSETDTSDNSSPYREKKNNERQKRYLQRLDSKVDMSAPEANDTSFEDVPVMIICPHCRMKVVTKTSYSKKKPCCFCCCSQEILMMFKPVRHNCPKCNQRIAKYNRFGFNFRSHYKVYEEKSKVNQPIVEEEKMQNNNNNDFSVTTPQEKQLSDKEMLSPVDSPSIKKPTAVNKPQNKTKKFKISPKSRSKSTSST</sequence>
<feature type="region of interest" description="Disordered" evidence="1">
    <location>
        <begin position="1"/>
        <end position="70"/>
    </location>
</feature>
<feature type="compositionally biased region" description="Basic residues" evidence="1">
    <location>
        <begin position="18"/>
        <end position="27"/>
    </location>
</feature>
<organism evidence="2 3">
    <name type="scientific">Clytia hemisphaerica</name>
    <dbReference type="NCBI Taxonomy" id="252671"/>
    <lineage>
        <taxon>Eukaryota</taxon>
        <taxon>Metazoa</taxon>
        <taxon>Cnidaria</taxon>
        <taxon>Hydrozoa</taxon>
        <taxon>Hydroidolina</taxon>
        <taxon>Leptothecata</taxon>
        <taxon>Obeliida</taxon>
        <taxon>Clytiidae</taxon>
        <taxon>Clytia</taxon>
    </lineage>
</organism>
<name>A0A7M5X8J6_9CNID</name>
<evidence type="ECO:0000313" key="2">
    <source>
        <dbReference type="EnsemblMetazoa" id="CLYHEMP019359.1"/>
    </source>
</evidence>
<feature type="compositionally biased region" description="Basic and acidic residues" evidence="1">
    <location>
        <begin position="53"/>
        <end position="70"/>
    </location>
</feature>
<dbReference type="Proteomes" id="UP000594262">
    <property type="component" value="Unplaced"/>
</dbReference>
<evidence type="ECO:0000313" key="3">
    <source>
        <dbReference type="Proteomes" id="UP000594262"/>
    </source>
</evidence>
<feature type="compositionally biased region" description="Basic residues" evidence="1">
    <location>
        <begin position="216"/>
        <end position="229"/>
    </location>
</feature>